<feature type="chain" id="PRO_5012258974" evidence="1">
    <location>
        <begin position="19"/>
        <end position="99"/>
    </location>
</feature>
<name>A0A1X0SFQ4_RHIZD</name>
<dbReference type="AlphaFoldDB" id="A0A1X0SFQ4"/>
<evidence type="ECO:0000313" key="2">
    <source>
        <dbReference type="EMBL" id="ORE23116.1"/>
    </source>
</evidence>
<organism evidence="2 3">
    <name type="scientific">Rhizopus microsporus</name>
    <dbReference type="NCBI Taxonomy" id="58291"/>
    <lineage>
        <taxon>Eukaryota</taxon>
        <taxon>Fungi</taxon>
        <taxon>Fungi incertae sedis</taxon>
        <taxon>Mucoromycota</taxon>
        <taxon>Mucoromycotina</taxon>
        <taxon>Mucoromycetes</taxon>
        <taxon>Mucorales</taxon>
        <taxon>Mucorineae</taxon>
        <taxon>Rhizopodaceae</taxon>
        <taxon>Rhizopus</taxon>
    </lineage>
</organism>
<gene>
    <name evidence="2" type="ORF">BCV71DRAFT_71197</name>
</gene>
<proteinExistence type="predicted"/>
<sequence length="99" mass="11725">MKILLLFIISIFIHSTCGQQQWSVNTKTIQKSLNVQTIVRNHDKPNLEQAHVKHFPNHVLAYVTPWNNRGEFFVFKEKMYITDELKGYDIVKEFKGKFD</sequence>
<reference evidence="2 3" key="1">
    <citation type="journal article" date="2016" name="Proc. Natl. Acad. Sci. U.S.A.">
        <title>Lipid metabolic changes in an early divergent fungus govern the establishment of a mutualistic symbiosis with endobacteria.</title>
        <authorList>
            <person name="Lastovetsky O.A."/>
            <person name="Gaspar M.L."/>
            <person name="Mondo S.J."/>
            <person name="LaButti K.M."/>
            <person name="Sandor L."/>
            <person name="Grigoriev I.V."/>
            <person name="Henry S.A."/>
            <person name="Pawlowska T.E."/>
        </authorList>
    </citation>
    <scope>NUCLEOTIDE SEQUENCE [LARGE SCALE GENOMIC DNA]</scope>
    <source>
        <strain evidence="2 3">ATCC 11559</strain>
    </source>
</reference>
<protein>
    <submittedName>
        <fullName evidence="2">Uncharacterized protein</fullName>
    </submittedName>
</protein>
<dbReference type="Proteomes" id="UP000242381">
    <property type="component" value="Unassembled WGS sequence"/>
</dbReference>
<dbReference type="EMBL" id="KV921260">
    <property type="protein sequence ID" value="ORE23116.1"/>
    <property type="molecule type" value="Genomic_DNA"/>
</dbReference>
<keyword evidence="1" id="KW-0732">Signal</keyword>
<evidence type="ECO:0000256" key="1">
    <source>
        <dbReference type="SAM" id="SignalP"/>
    </source>
</evidence>
<evidence type="ECO:0000313" key="3">
    <source>
        <dbReference type="Proteomes" id="UP000242381"/>
    </source>
</evidence>
<accession>A0A1X0SFQ4</accession>
<feature type="signal peptide" evidence="1">
    <location>
        <begin position="1"/>
        <end position="18"/>
    </location>
</feature>